<reference evidence="2 3" key="1">
    <citation type="submission" date="2017-08" db="EMBL/GenBank/DDBJ databases">
        <title>Comparative genomics of non-oral Prevotella species.</title>
        <authorList>
            <person name="Accetto T."/>
            <person name="Nograsek B."/>
            <person name="Avgustin G."/>
        </authorList>
    </citation>
    <scope>NUCLEOTIDE SEQUENCE [LARGE SCALE GENOMIC DNA]</scope>
    <source>
        <strain evidence="2 3">TC1-1</strain>
    </source>
</reference>
<keyword evidence="1" id="KW-0472">Membrane</keyword>
<gene>
    <name evidence="2" type="ORF">CIK91_06930</name>
</gene>
<evidence type="ECO:0000256" key="1">
    <source>
        <dbReference type="SAM" id="Phobius"/>
    </source>
</evidence>
<evidence type="ECO:0000313" key="3">
    <source>
        <dbReference type="Proteomes" id="UP000216189"/>
    </source>
</evidence>
<keyword evidence="3" id="KW-1185">Reference proteome</keyword>
<keyword evidence="1" id="KW-1133">Transmembrane helix</keyword>
<sequence length="81" mass="9150">MESFNQILNSYSGLISLIAAIAAIASYIVAKRSERNAKKSKQAELDAINEFENGPFAGFIKSQPDYETQIRKRQLEKELKK</sequence>
<dbReference type="Proteomes" id="UP000216189">
    <property type="component" value="Unassembled WGS sequence"/>
</dbReference>
<dbReference type="EMBL" id="NPJF01000030">
    <property type="protein sequence ID" value="OYP55246.1"/>
    <property type="molecule type" value="Genomic_DNA"/>
</dbReference>
<keyword evidence="1" id="KW-0812">Transmembrane</keyword>
<proteinExistence type="predicted"/>
<evidence type="ECO:0000313" key="2">
    <source>
        <dbReference type="EMBL" id="OYP55246.1"/>
    </source>
</evidence>
<feature type="transmembrane region" description="Helical" evidence="1">
    <location>
        <begin position="12"/>
        <end position="30"/>
    </location>
</feature>
<protein>
    <submittedName>
        <fullName evidence="2">Uncharacterized protein</fullName>
    </submittedName>
</protein>
<comment type="caution">
    <text evidence="2">The sequence shown here is derived from an EMBL/GenBank/DDBJ whole genome shotgun (WGS) entry which is preliminary data.</text>
</comment>
<organism evidence="2 3">
    <name type="scientific">Segatella bryantii</name>
    <name type="common">Prevotella bryantii</name>
    <dbReference type="NCBI Taxonomy" id="77095"/>
    <lineage>
        <taxon>Bacteria</taxon>
        <taxon>Pseudomonadati</taxon>
        <taxon>Bacteroidota</taxon>
        <taxon>Bacteroidia</taxon>
        <taxon>Bacteroidales</taxon>
        <taxon>Prevotellaceae</taxon>
        <taxon>Segatella</taxon>
    </lineage>
</organism>
<accession>A0ABX4ENH9</accession>
<name>A0ABX4ENH9_SEGBR</name>
<dbReference type="RefSeq" id="WP_094448450.1">
    <property type="nucleotide sequence ID" value="NZ_CP091802.1"/>
</dbReference>